<name>A0A8J3DT27_9RHOB</name>
<protein>
    <recommendedName>
        <fullName evidence="5">Tripartite tricarboxylate transporter substrate binding protein</fullName>
    </recommendedName>
</protein>
<feature type="signal peptide" evidence="2">
    <location>
        <begin position="1"/>
        <end position="18"/>
    </location>
</feature>
<dbReference type="PANTHER" id="PTHR42928:SF3">
    <property type="entry name" value="UPF0065 PROTEIN YFLP"/>
    <property type="match status" value="1"/>
</dbReference>
<sequence length="313" mass="32655">MAGAAVAATPLMPGSAFAQAGFPSETIELLVHAGAGGGTDLTAHALINGGRSELGWQMALVRKTGAGGAVSHDYALSRPADGHTVIVLTSSQISIIARGKSPLKIDDIAGVGRGTVDPIYLMVGAKSPYKTAQEFLEAGKKKSMSVGLVSIGGGDHITTFLLAKMADMQPMQAVPISSGGEVAINLVGGNLDSGMIGISEADAQIRSNVVRPLINFSENRSPELPDVPTARELGIDLVRPTLRGFAVLKKTPPDRLQILRDGFAKAMAAQSYQEYLKSSGIPLDSAASGEVFEQSIRREHDEAKLALTELGLM</sequence>
<dbReference type="EMBL" id="BMCP01000002">
    <property type="protein sequence ID" value="GGE43356.1"/>
    <property type="molecule type" value="Genomic_DNA"/>
</dbReference>
<dbReference type="AlphaFoldDB" id="A0A8J3DT27"/>
<reference evidence="3" key="1">
    <citation type="journal article" date="2014" name="Int. J. Syst. Evol. Microbiol.">
        <title>Complete genome sequence of Corynebacterium casei LMG S-19264T (=DSM 44701T), isolated from a smear-ripened cheese.</title>
        <authorList>
            <consortium name="US DOE Joint Genome Institute (JGI-PGF)"/>
            <person name="Walter F."/>
            <person name="Albersmeier A."/>
            <person name="Kalinowski J."/>
            <person name="Ruckert C."/>
        </authorList>
    </citation>
    <scope>NUCLEOTIDE SEQUENCE</scope>
    <source>
        <strain evidence="3">CCM 7684</strain>
    </source>
</reference>
<gene>
    <name evidence="3" type="ORF">GCM10007276_20780</name>
</gene>
<organism evidence="3 4">
    <name type="scientific">Agaricicola taiwanensis</name>
    <dbReference type="NCBI Taxonomy" id="591372"/>
    <lineage>
        <taxon>Bacteria</taxon>
        <taxon>Pseudomonadati</taxon>
        <taxon>Pseudomonadota</taxon>
        <taxon>Alphaproteobacteria</taxon>
        <taxon>Rhodobacterales</taxon>
        <taxon>Paracoccaceae</taxon>
        <taxon>Agaricicola</taxon>
    </lineage>
</organism>
<keyword evidence="4" id="KW-1185">Reference proteome</keyword>
<dbReference type="Gene3D" id="3.40.190.150">
    <property type="entry name" value="Bordetella uptake gene, domain 1"/>
    <property type="match status" value="1"/>
</dbReference>
<evidence type="ECO:0008006" key="5">
    <source>
        <dbReference type="Google" id="ProtNLM"/>
    </source>
</evidence>
<dbReference type="InterPro" id="IPR042100">
    <property type="entry name" value="Bug_dom1"/>
</dbReference>
<dbReference type="PANTHER" id="PTHR42928">
    <property type="entry name" value="TRICARBOXYLATE-BINDING PROTEIN"/>
    <property type="match status" value="1"/>
</dbReference>
<dbReference type="Pfam" id="PF03401">
    <property type="entry name" value="TctC"/>
    <property type="match status" value="1"/>
</dbReference>
<feature type="chain" id="PRO_5035165088" description="Tripartite tricarboxylate transporter substrate binding protein" evidence="2">
    <location>
        <begin position="19"/>
        <end position="313"/>
    </location>
</feature>
<keyword evidence="2" id="KW-0732">Signal</keyword>
<proteinExistence type="inferred from homology"/>
<evidence type="ECO:0000313" key="3">
    <source>
        <dbReference type="EMBL" id="GGE43356.1"/>
    </source>
</evidence>
<dbReference type="InterPro" id="IPR005064">
    <property type="entry name" value="BUG"/>
</dbReference>
<dbReference type="Gene3D" id="3.40.190.10">
    <property type="entry name" value="Periplasmic binding protein-like II"/>
    <property type="match status" value="1"/>
</dbReference>
<comment type="similarity">
    <text evidence="1">Belongs to the UPF0065 (bug) family.</text>
</comment>
<dbReference type="CDD" id="cd07012">
    <property type="entry name" value="PBP2_Bug_TTT"/>
    <property type="match status" value="1"/>
</dbReference>
<dbReference type="PIRSF" id="PIRSF017082">
    <property type="entry name" value="YflP"/>
    <property type="match status" value="1"/>
</dbReference>
<dbReference type="Proteomes" id="UP000602745">
    <property type="component" value="Unassembled WGS sequence"/>
</dbReference>
<reference evidence="3" key="2">
    <citation type="submission" date="2020-09" db="EMBL/GenBank/DDBJ databases">
        <authorList>
            <person name="Sun Q."/>
            <person name="Sedlacek I."/>
        </authorList>
    </citation>
    <scope>NUCLEOTIDE SEQUENCE</scope>
    <source>
        <strain evidence="3">CCM 7684</strain>
    </source>
</reference>
<comment type="caution">
    <text evidence="3">The sequence shown here is derived from an EMBL/GenBank/DDBJ whole genome shotgun (WGS) entry which is preliminary data.</text>
</comment>
<evidence type="ECO:0000313" key="4">
    <source>
        <dbReference type="Proteomes" id="UP000602745"/>
    </source>
</evidence>
<accession>A0A8J3DT27</accession>
<evidence type="ECO:0000256" key="2">
    <source>
        <dbReference type="SAM" id="SignalP"/>
    </source>
</evidence>
<evidence type="ECO:0000256" key="1">
    <source>
        <dbReference type="ARBA" id="ARBA00006987"/>
    </source>
</evidence>
<dbReference type="SUPFAM" id="SSF53850">
    <property type="entry name" value="Periplasmic binding protein-like II"/>
    <property type="match status" value="1"/>
</dbReference>